<keyword evidence="1" id="KW-0812">Transmembrane</keyword>
<keyword evidence="1" id="KW-0472">Membrane</keyword>
<dbReference type="RefSeq" id="WP_206870631.1">
    <property type="nucleotide sequence ID" value="NZ_BMBA01000002.1"/>
</dbReference>
<organism evidence="2 3">
    <name type="scientific">Clostridium zeae</name>
    <dbReference type="NCBI Taxonomy" id="2759022"/>
    <lineage>
        <taxon>Bacteria</taxon>
        <taxon>Bacillati</taxon>
        <taxon>Bacillota</taxon>
        <taxon>Clostridia</taxon>
        <taxon>Eubacteriales</taxon>
        <taxon>Clostridiaceae</taxon>
        <taxon>Clostridium</taxon>
    </lineage>
</organism>
<feature type="transmembrane region" description="Helical" evidence="1">
    <location>
        <begin position="6"/>
        <end position="24"/>
    </location>
</feature>
<dbReference type="InterPro" id="IPR009693">
    <property type="entry name" value="Glucitol_operon_activator"/>
</dbReference>
<accession>A0ABQ1EC67</accession>
<dbReference type="PIRSF" id="PIRSF011474">
    <property type="entry name" value="Glucitol_operon_activator"/>
    <property type="match status" value="1"/>
</dbReference>
<keyword evidence="1" id="KW-1133">Transmembrane helix</keyword>
<protein>
    <submittedName>
        <fullName evidence="2">Sorbitol operon activator protein (Glucitol)</fullName>
    </submittedName>
</protein>
<dbReference type="Proteomes" id="UP000663802">
    <property type="component" value="Unassembled WGS sequence"/>
</dbReference>
<dbReference type="Pfam" id="PF06923">
    <property type="entry name" value="GutM"/>
    <property type="match status" value="1"/>
</dbReference>
<evidence type="ECO:0000256" key="1">
    <source>
        <dbReference type="SAM" id="Phobius"/>
    </source>
</evidence>
<reference evidence="2 3" key="1">
    <citation type="journal article" date="2021" name="Int. J. Syst. Evol. Microbiol.">
        <title>Clostridium zeae sp. nov., isolated from corn silage.</title>
        <authorList>
            <person name="Kobayashi H."/>
            <person name="Tanizawa Y."/>
            <person name="Yagura M."/>
            <person name="Sakamoto M."/>
            <person name="Ohkuma M."/>
            <person name="Tohno M."/>
        </authorList>
    </citation>
    <scope>NUCLEOTIDE SEQUENCE [LARGE SCALE GENOMIC DNA]</scope>
    <source>
        <strain evidence="2 3">CSC2</strain>
    </source>
</reference>
<comment type="caution">
    <text evidence="2">The sequence shown here is derived from an EMBL/GenBank/DDBJ whole genome shotgun (WGS) entry which is preliminary data.</text>
</comment>
<dbReference type="EMBL" id="BMBA01000002">
    <property type="protein sequence ID" value="GFZ32380.1"/>
    <property type="molecule type" value="Genomic_DNA"/>
</dbReference>
<sequence length="138" mass="15436">MNSVRFLMVAGISVWILNFLFGLLQIKNFNKEYMELRRLGKVAIGRKKGRFTSGAIVLIRIDDYGLIQESRIMQGVTVAARVKAFKGLEGKNIGQLDENDVRDFNKPLKKAILDAVKNYKAFKNKEVSEGQGNTGVVG</sequence>
<evidence type="ECO:0000313" key="3">
    <source>
        <dbReference type="Proteomes" id="UP000663802"/>
    </source>
</evidence>
<gene>
    <name evidence="2" type="primary">srlM</name>
    <name evidence="2" type="ORF">CSC2_29060</name>
</gene>
<name>A0ABQ1EC67_9CLOT</name>
<evidence type="ECO:0000313" key="2">
    <source>
        <dbReference type="EMBL" id="GFZ32380.1"/>
    </source>
</evidence>
<keyword evidence="3" id="KW-1185">Reference proteome</keyword>
<proteinExistence type="predicted"/>